<dbReference type="EMBL" id="BONY01000017">
    <property type="protein sequence ID" value="GIH05213.1"/>
    <property type="molecule type" value="Genomic_DNA"/>
</dbReference>
<comment type="caution">
    <text evidence="1">The sequence shown here is derived from an EMBL/GenBank/DDBJ whole genome shotgun (WGS) entry which is preliminary data.</text>
</comment>
<organism evidence="1 2">
    <name type="scientific">Rhizocola hellebori</name>
    <dbReference type="NCBI Taxonomy" id="1392758"/>
    <lineage>
        <taxon>Bacteria</taxon>
        <taxon>Bacillati</taxon>
        <taxon>Actinomycetota</taxon>
        <taxon>Actinomycetes</taxon>
        <taxon>Micromonosporales</taxon>
        <taxon>Micromonosporaceae</taxon>
        <taxon>Rhizocola</taxon>
    </lineage>
</organism>
<gene>
    <name evidence="1" type="ORF">Rhe02_32800</name>
</gene>
<evidence type="ECO:0000313" key="1">
    <source>
        <dbReference type="EMBL" id="GIH05213.1"/>
    </source>
</evidence>
<dbReference type="Proteomes" id="UP000612899">
    <property type="component" value="Unassembled WGS sequence"/>
</dbReference>
<evidence type="ECO:0000313" key="2">
    <source>
        <dbReference type="Proteomes" id="UP000612899"/>
    </source>
</evidence>
<dbReference type="AlphaFoldDB" id="A0A8J3Q8K2"/>
<proteinExistence type="predicted"/>
<reference evidence="1" key="1">
    <citation type="submission" date="2021-01" db="EMBL/GenBank/DDBJ databases">
        <title>Whole genome shotgun sequence of Rhizocola hellebori NBRC 109834.</title>
        <authorList>
            <person name="Komaki H."/>
            <person name="Tamura T."/>
        </authorList>
    </citation>
    <scope>NUCLEOTIDE SEQUENCE</scope>
    <source>
        <strain evidence="1">NBRC 109834</strain>
    </source>
</reference>
<protein>
    <submittedName>
        <fullName evidence="1">Uncharacterized protein</fullName>
    </submittedName>
</protein>
<name>A0A8J3Q8K2_9ACTN</name>
<sequence>MNHDSYGPGTVIGVEDDVAVLIDFGTGRKRILTPCDKLFKLRDLPQCTLAARLRRLCPVRRAVYARHSQAEIREEI</sequence>
<accession>A0A8J3Q8K2</accession>
<keyword evidence="2" id="KW-1185">Reference proteome</keyword>